<gene>
    <name evidence="2" type="ORF">MNBD_ACTINO02-477</name>
</gene>
<dbReference type="AlphaFoldDB" id="A0A3B0THK5"/>
<dbReference type="EMBL" id="UOEK01000357">
    <property type="protein sequence ID" value="VAW06536.1"/>
    <property type="molecule type" value="Genomic_DNA"/>
</dbReference>
<proteinExistence type="predicted"/>
<protein>
    <submittedName>
        <fullName evidence="2">Uncharacterized protein</fullName>
    </submittedName>
</protein>
<evidence type="ECO:0000256" key="1">
    <source>
        <dbReference type="SAM" id="MobiDB-lite"/>
    </source>
</evidence>
<feature type="non-terminal residue" evidence="2">
    <location>
        <position position="21"/>
    </location>
</feature>
<name>A0A3B0THK5_9ZZZZ</name>
<accession>A0A3B0THK5</accession>
<sequence length="21" mass="2223">MSDRPTNVTLLDGGMGTTLKD</sequence>
<organism evidence="2">
    <name type="scientific">hydrothermal vent metagenome</name>
    <dbReference type="NCBI Taxonomy" id="652676"/>
    <lineage>
        <taxon>unclassified sequences</taxon>
        <taxon>metagenomes</taxon>
        <taxon>ecological metagenomes</taxon>
    </lineage>
</organism>
<evidence type="ECO:0000313" key="2">
    <source>
        <dbReference type="EMBL" id="VAW06536.1"/>
    </source>
</evidence>
<feature type="region of interest" description="Disordered" evidence="1">
    <location>
        <begin position="1"/>
        <end position="21"/>
    </location>
</feature>
<reference evidence="2" key="1">
    <citation type="submission" date="2018-06" db="EMBL/GenBank/DDBJ databases">
        <authorList>
            <person name="Zhirakovskaya E."/>
        </authorList>
    </citation>
    <scope>NUCLEOTIDE SEQUENCE</scope>
</reference>